<dbReference type="RefSeq" id="WP_284362944.1">
    <property type="nucleotide sequence ID" value="NZ_BSNI01000002.1"/>
</dbReference>
<evidence type="ECO:0008006" key="9">
    <source>
        <dbReference type="Google" id="ProtNLM"/>
    </source>
</evidence>
<feature type="domain" description="D-isomer specific 2-hydroxyacid dehydrogenase catalytic" evidence="5">
    <location>
        <begin position="3"/>
        <end position="308"/>
    </location>
</feature>
<dbReference type="InterPro" id="IPR029753">
    <property type="entry name" value="D-isomer_DH_CS"/>
</dbReference>
<evidence type="ECO:0000259" key="6">
    <source>
        <dbReference type="Pfam" id="PF02826"/>
    </source>
</evidence>
<comment type="similarity">
    <text evidence="1 4">Belongs to the D-isomer specific 2-hydroxyacid dehydrogenase family.</text>
</comment>
<dbReference type="Gene3D" id="3.40.50.720">
    <property type="entry name" value="NAD(P)-binding Rossmann-like Domain"/>
    <property type="match status" value="2"/>
</dbReference>
<sequence>MNVLVTEFMNEAALEEFGSGFNINYQPKLVDDRTALLGEVASADAIIVRNRTQVDAELLIAAPKLKAVGRLGVGLDNIDVPACTEKGIAVLPATGANAISVAEYVICTALSLTRGAFASNEEMIEGHWPRAQLGNGGEVFGRQLGLLGFGTIAQQVAKRALSLGMRVAAYDPFLPSSDAAWTDVDNLEIDQLLRTSDIVSLHVPLTEKTRNMIDATELRIMKSNAILINTARGGIVNEPSLIAALKSNKIAGAALDVFEHEPLDRAAGARFANCPNLILTPHIAGVTAEGNERVSALTVANVKAALSEAKHG</sequence>
<dbReference type="CDD" id="cd12173">
    <property type="entry name" value="PGDH_4"/>
    <property type="match status" value="1"/>
</dbReference>
<protein>
    <recommendedName>
        <fullName evidence="9">3-phosphoglycerate dehydrogenase</fullName>
    </recommendedName>
</protein>
<dbReference type="SUPFAM" id="SSF52283">
    <property type="entry name" value="Formate/glycerate dehydrogenase catalytic domain-like"/>
    <property type="match status" value="1"/>
</dbReference>
<dbReference type="PROSITE" id="PS00670">
    <property type="entry name" value="D_2_HYDROXYACID_DH_2"/>
    <property type="match status" value="1"/>
</dbReference>
<dbReference type="InterPro" id="IPR006140">
    <property type="entry name" value="D-isomer_DH_NAD-bd"/>
</dbReference>
<dbReference type="Pfam" id="PF02826">
    <property type="entry name" value="2-Hacid_dh_C"/>
    <property type="match status" value="1"/>
</dbReference>
<dbReference type="SUPFAM" id="SSF51735">
    <property type="entry name" value="NAD(P)-binding Rossmann-fold domains"/>
    <property type="match status" value="1"/>
</dbReference>
<evidence type="ECO:0000256" key="2">
    <source>
        <dbReference type="ARBA" id="ARBA00023002"/>
    </source>
</evidence>
<accession>A0ABQ5UP86</accession>
<evidence type="ECO:0000259" key="5">
    <source>
        <dbReference type="Pfam" id="PF00389"/>
    </source>
</evidence>
<dbReference type="Proteomes" id="UP001161405">
    <property type="component" value="Unassembled WGS sequence"/>
</dbReference>
<dbReference type="PANTHER" id="PTHR42789:SF1">
    <property type="entry name" value="D-ISOMER SPECIFIC 2-HYDROXYACID DEHYDROGENASE FAMILY PROTEIN (AFU_ORTHOLOGUE AFUA_6G10090)"/>
    <property type="match status" value="1"/>
</dbReference>
<keyword evidence="3" id="KW-0520">NAD</keyword>
<proteinExistence type="inferred from homology"/>
<keyword evidence="8" id="KW-1185">Reference proteome</keyword>
<dbReference type="InterPro" id="IPR006139">
    <property type="entry name" value="D-isomer_2_OHA_DH_cat_dom"/>
</dbReference>
<organism evidence="7 8">
    <name type="scientific">Maritalea porphyrae</name>
    <dbReference type="NCBI Taxonomy" id="880732"/>
    <lineage>
        <taxon>Bacteria</taxon>
        <taxon>Pseudomonadati</taxon>
        <taxon>Pseudomonadota</taxon>
        <taxon>Alphaproteobacteria</taxon>
        <taxon>Hyphomicrobiales</taxon>
        <taxon>Devosiaceae</taxon>
        <taxon>Maritalea</taxon>
    </lineage>
</organism>
<name>A0ABQ5UP86_9HYPH</name>
<evidence type="ECO:0000256" key="1">
    <source>
        <dbReference type="ARBA" id="ARBA00005854"/>
    </source>
</evidence>
<gene>
    <name evidence="7" type="ORF">GCM10007879_13230</name>
</gene>
<evidence type="ECO:0000313" key="7">
    <source>
        <dbReference type="EMBL" id="GLQ17074.1"/>
    </source>
</evidence>
<evidence type="ECO:0000313" key="8">
    <source>
        <dbReference type="Proteomes" id="UP001161405"/>
    </source>
</evidence>
<dbReference type="PROSITE" id="PS00671">
    <property type="entry name" value="D_2_HYDROXYACID_DH_3"/>
    <property type="match status" value="1"/>
</dbReference>
<evidence type="ECO:0000256" key="3">
    <source>
        <dbReference type="ARBA" id="ARBA00023027"/>
    </source>
</evidence>
<evidence type="ECO:0000256" key="4">
    <source>
        <dbReference type="RuleBase" id="RU003719"/>
    </source>
</evidence>
<reference evidence="7" key="1">
    <citation type="journal article" date="2014" name="Int. J. Syst. Evol. Microbiol.">
        <title>Complete genome of a new Firmicutes species belonging to the dominant human colonic microbiota ('Ruminococcus bicirculans') reveals two chromosomes and a selective capacity to utilize plant glucans.</title>
        <authorList>
            <consortium name="NISC Comparative Sequencing Program"/>
            <person name="Wegmann U."/>
            <person name="Louis P."/>
            <person name="Goesmann A."/>
            <person name="Henrissat B."/>
            <person name="Duncan S.H."/>
            <person name="Flint H.J."/>
        </authorList>
    </citation>
    <scope>NUCLEOTIDE SEQUENCE</scope>
    <source>
        <strain evidence="7">NBRC 107169</strain>
    </source>
</reference>
<dbReference type="InterPro" id="IPR050857">
    <property type="entry name" value="D-2-hydroxyacid_DH"/>
</dbReference>
<dbReference type="InterPro" id="IPR036291">
    <property type="entry name" value="NAD(P)-bd_dom_sf"/>
</dbReference>
<keyword evidence="2 4" id="KW-0560">Oxidoreductase</keyword>
<dbReference type="PANTHER" id="PTHR42789">
    <property type="entry name" value="D-ISOMER SPECIFIC 2-HYDROXYACID DEHYDROGENASE FAMILY PROTEIN (AFU_ORTHOLOGUE AFUA_6G10090)"/>
    <property type="match status" value="1"/>
</dbReference>
<feature type="domain" description="D-isomer specific 2-hydroxyacid dehydrogenase NAD-binding" evidence="6">
    <location>
        <begin position="108"/>
        <end position="284"/>
    </location>
</feature>
<dbReference type="Pfam" id="PF00389">
    <property type="entry name" value="2-Hacid_dh"/>
    <property type="match status" value="1"/>
</dbReference>
<dbReference type="EMBL" id="BSNI01000002">
    <property type="protein sequence ID" value="GLQ17074.1"/>
    <property type="molecule type" value="Genomic_DNA"/>
</dbReference>
<comment type="caution">
    <text evidence="7">The sequence shown here is derived from an EMBL/GenBank/DDBJ whole genome shotgun (WGS) entry which is preliminary data.</text>
</comment>
<reference evidence="7" key="2">
    <citation type="submission" date="2023-01" db="EMBL/GenBank/DDBJ databases">
        <title>Draft genome sequence of Maritalea porphyrae strain NBRC 107169.</title>
        <authorList>
            <person name="Sun Q."/>
            <person name="Mori K."/>
        </authorList>
    </citation>
    <scope>NUCLEOTIDE SEQUENCE</scope>
    <source>
        <strain evidence="7">NBRC 107169</strain>
    </source>
</reference>